<name>A0A067SMI9_GALM3</name>
<organism evidence="2 3">
    <name type="scientific">Galerina marginata (strain CBS 339.88)</name>
    <dbReference type="NCBI Taxonomy" id="685588"/>
    <lineage>
        <taxon>Eukaryota</taxon>
        <taxon>Fungi</taxon>
        <taxon>Dikarya</taxon>
        <taxon>Basidiomycota</taxon>
        <taxon>Agaricomycotina</taxon>
        <taxon>Agaricomycetes</taxon>
        <taxon>Agaricomycetidae</taxon>
        <taxon>Agaricales</taxon>
        <taxon>Agaricineae</taxon>
        <taxon>Strophariaceae</taxon>
        <taxon>Galerina</taxon>
    </lineage>
</organism>
<dbReference type="AlphaFoldDB" id="A0A067SMI9"/>
<dbReference type="Proteomes" id="UP000027222">
    <property type="component" value="Unassembled WGS sequence"/>
</dbReference>
<protein>
    <submittedName>
        <fullName evidence="2">Uncharacterized protein</fullName>
    </submittedName>
</protein>
<keyword evidence="1" id="KW-0812">Transmembrane</keyword>
<dbReference type="EMBL" id="KL142411">
    <property type="protein sequence ID" value="KDR67948.1"/>
    <property type="molecule type" value="Genomic_DNA"/>
</dbReference>
<keyword evidence="1" id="KW-0472">Membrane</keyword>
<dbReference type="STRING" id="685588.A0A067SMI9"/>
<keyword evidence="3" id="KW-1185">Reference proteome</keyword>
<evidence type="ECO:0000313" key="2">
    <source>
        <dbReference type="EMBL" id="KDR67948.1"/>
    </source>
</evidence>
<feature type="transmembrane region" description="Helical" evidence="1">
    <location>
        <begin position="56"/>
        <end position="77"/>
    </location>
</feature>
<gene>
    <name evidence="2" type="ORF">GALMADRAFT_79140</name>
</gene>
<proteinExistence type="predicted"/>
<feature type="transmembrane region" description="Helical" evidence="1">
    <location>
        <begin position="27"/>
        <end position="44"/>
    </location>
</feature>
<sequence length="149" mass="16483">MPVPDARTRNKISLKPSKVLSTIPSKLLPRILLSNALFVFAVHASKEWLLNFDVGVFWVAMRVLACGGLGVLVWEGVTGQMAKRKTIEWSALGMASLLQFVQYGCLFTALYRLSSPRVILFAHFSTYWIGSIINPSSASTNHLPEPPSH</sequence>
<keyword evidence="1" id="KW-1133">Transmembrane helix</keyword>
<dbReference type="HOGENOM" id="CLU_1796372_0_0_1"/>
<feature type="transmembrane region" description="Helical" evidence="1">
    <location>
        <begin position="89"/>
        <end position="111"/>
    </location>
</feature>
<evidence type="ECO:0000256" key="1">
    <source>
        <dbReference type="SAM" id="Phobius"/>
    </source>
</evidence>
<reference evidence="3" key="1">
    <citation type="journal article" date="2014" name="Proc. Natl. Acad. Sci. U.S.A.">
        <title>Extensive sampling of basidiomycete genomes demonstrates inadequacy of the white-rot/brown-rot paradigm for wood decay fungi.</title>
        <authorList>
            <person name="Riley R."/>
            <person name="Salamov A.A."/>
            <person name="Brown D.W."/>
            <person name="Nagy L.G."/>
            <person name="Floudas D."/>
            <person name="Held B.W."/>
            <person name="Levasseur A."/>
            <person name="Lombard V."/>
            <person name="Morin E."/>
            <person name="Otillar R."/>
            <person name="Lindquist E.A."/>
            <person name="Sun H."/>
            <person name="LaButti K.M."/>
            <person name="Schmutz J."/>
            <person name="Jabbour D."/>
            <person name="Luo H."/>
            <person name="Baker S.E."/>
            <person name="Pisabarro A.G."/>
            <person name="Walton J.D."/>
            <person name="Blanchette R.A."/>
            <person name="Henrissat B."/>
            <person name="Martin F."/>
            <person name="Cullen D."/>
            <person name="Hibbett D.S."/>
            <person name="Grigoriev I.V."/>
        </authorList>
    </citation>
    <scope>NUCLEOTIDE SEQUENCE [LARGE SCALE GENOMIC DNA]</scope>
    <source>
        <strain evidence="3">CBS 339.88</strain>
    </source>
</reference>
<evidence type="ECO:0000313" key="3">
    <source>
        <dbReference type="Proteomes" id="UP000027222"/>
    </source>
</evidence>
<dbReference type="OrthoDB" id="78669at2759"/>
<accession>A0A067SMI9</accession>